<protein>
    <submittedName>
        <fullName evidence="2">Uncharacterized protein</fullName>
    </submittedName>
</protein>
<gene>
    <name evidence="2" type="ORF">CCR75_003597</name>
</gene>
<keyword evidence="3" id="KW-1185">Reference proteome</keyword>
<proteinExistence type="predicted"/>
<feature type="compositionally biased region" description="Basic and acidic residues" evidence="1">
    <location>
        <begin position="1"/>
        <end position="11"/>
    </location>
</feature>
<dbReference type="Proteomes" id="UP000294530">
    <property type="component" value="Unassembled WGS sequence"/>
</dbReference>
<dbReference type="AlphaFoldDB" id="A0A976FFD4"/>
<accession>A0A976FFD4</accession>
<organism evidence="2 3">
    <name type="scientific">Bremia lactucae</name>
    <name type="common">Lettuce downy mildew</name>
    <dbReference type="NCBI Taxonomy" id="4779"/>
    <lineage>
        <taxon>Eukaryota</taxon>
        <taxon>Sar</taxon>
        <taxon>Stramenopiles</taxon>
        <taxon>Oomycota</taxon>
        <taxon>Peronosporomycetes</taxon>
        <taxon>Peronosporales</taxon>
        <taxon>Peronosporaceae</taxon>
        <taxon>Bremia</taxon>
    </lineage>
</organism>
<feature type="region of interest" description="Disordered" evidence="1">
    <location>
        <begin position="1"/>
        <end position="41"/>
    </location>
</feature>
<dbReference type="RefSeq" id="XP_067814843.1">
    <property type="nucleotide sequence ID" value="XM_067961691.1"/>
</dbReference>
<feature type="compositionally biased region" description="Basic and acidic residues" evidence="1">
    <location>
        <begin position="22"/>
        <end position="39"/>
    </location>
</feature>
<dbReference type="GeneID" id="94347362"/>
<sequence>MRINKAADERAGVTVAQIPKKSPFEGSEKVESSKLHPACEEVPSCGNENVMIRGCDDENAAEDT</sequence>
<name>A0A976FFD4_BRELC</name>
<dbReference type="KEGG" id="blac:94347362"/>
<dbReference type="EMBL" id="SHOA02000001">
    <property type="protein sequence ID" value="TDH65344.1"/>
    <property type="molecule type" value="Genomic_DNA"/>
</dbReference>
<comment type="caution">
    <text evidence="2">The sequence shown here is derived from an EMBL/GenBank/DDBJ whole genome shotgun (WGS) entry which is preliminary data.</text>
</comment>
<reference evidence="2 3" key="1">
    <citation type="journal article" date="2021" name="Genome Biol.">
        <title>AFLAP: assembly-free linkage analysis pipeline using k-mers from genome sequencing data.</title>
        <authorList>
            <person name="Fletcher K."/>
            <person name="Zhang L."/>
            <person name="Gil J."/>
            <person name="Han R."/>
            <person name="Cavanaugh K."/>
            <person name="Michelmore R."/>
        </authorList>
    </citation>
    <scope>NUCLEOTIDE SEQUENCE [LARGE SCALE GENOMIC DNA]</scope>
    <source>
        <strain evidence="2 3">SF5</strain>
    </source>
</reference>
<evidence type="ECO:0000313" key="3">
    <source>
        <dbReference type="Proteomes" id="UP000294530"/>
    </source>
</evidence>
<evidence type="ECO:0000256" key="1">
    <source>
        <dbReference type="SAM" id="MobiDB-lite"/>
    </source>
</evidence>
<evidence type="ECO:0000313" key="2">
    <source>
        <dbReference type="EMBL" id="TDH65344.1"/>
    </source>
</evidence>